<organism evidence="2 3">
    <name type="scientific">Azospirillum doebereinerae</name>
    <dbReference type="NCBI Taxonomy" id="92933"/>
    <lineage>
        <taxon>Bacteria</taxon>
        <taxon>Pseudomonadati</taxon>
        <taxon>Pseudomonadota</taxon>
        <taxon>Alphaproteobacteria</taxon>
        <taxon>Rhodospirillales</taxon>
        <taxon>Azospirillaceae</taxon>
        <taxon>Azospirillum</taxon>
    </lineage>
</organism>
<sequence length="68" mass="7612">MDALTLHRPVNDNHSGATLAHSLARWHAEEAEKAEREAKRTESPGRRTRLLLSAQMHRDCAGLALKEV</sequence>
<gene>
    <name evidence="2" type="ORF">EJ913_24550</name>
</gene>
<accession>A0A3S0WW80</accession>
<evidence type="ECO:0000256" key="1">
    <source>
        <dbReference type="SAM" id="MobiDB-lite"/>
    </source>
</evidence>
<dbReference type="AlphaFoldDB" id="A0A3S0WW80"/>
<reference evidence="2 3" key="1">
    <citation type="submission" date="2018-12" db="EMBL/GenBank/DDBJ databases">
        <authorList>
            <person name="Yang Y."/>
        </authorList>
    </citation>
    <scope>NUCLEOTIDE SEQUENCE [LARGE SCALE GENOMIC DNA]</scope>
    <source>
        <strain evidence="2 3">GSF71</strain>
    </source>
</reference>
<keyword evidence="3" id="KW-1185">Reference proteome</keyword>
<dbReference type="Proteomes" id="UP000280346">
    <property type="component" value="Unassembled WGS sequence"/>
</dbReference>
<evidence type="ECO:0000313" key="2">
    <source>
        <dbReference type="EMBL" id="RUQ66011.1"/>
    </source>
</evidence>
<name>A0A3S0WW80_9PROT</name>
<dbReference type="RefSeq" id="WP_127002864.1">
    <property type="nucleotide sequence ID" value="NZ_JBNPXW010000011.1"/>
</dbReference>
<proteinExistence type="predicted"/>
<evidence type="ECO:0000313" key="3">
    <source>
        <dbReference type="Proteomes" id="UP000280346"/>
    </source>
</evidence>
<feature type="compositionally biased region" description="Basic and acidic residues" evidence="1">
    <location>
        <begin position="27"/>
        <end position="45"/>
    </location>
</feature>
<comment type="caution">
    <text evidence="2">The sequence shown here is derived from an EMBL/GenBank/DDBJ whole genome shotgun (WGS) entry which is preliminary data.</text>
</comment>
<dbReference type="EMBL" id="RZIJ01000024">
    <property type="protein sequence ID" value="RUQ66011.1"/>
    <property type="molecule type" value="Genomic_DNA"/>
</dbReference>
<protein>
    <submittedName>
        <fullName evidence="2">Uncharacterized protein</fullName>
    </submittedName>
</protein>
<feature type="region of interest" description="Disordered" evidence="1">
    <location>
        <begin position="27"/>
        <end position="46"/>
    </location>
</feature>